<dbReference type="SUPFAM" id="SSF53474">
    <property type="entry name" value="alpha/beta-Hydrolases"/>
    <property type="match status" value="1"/>
</dbReference>
<sequence>MPRRMGKAALACVSVVLFGAACTAGPSQSPPILVNDGNGGSPPSASTPPTAATPLPPLERERDSVYPWRDCNETVLKTMPDKRPKALQCTRIAVPLKSPAQPERLQELVTMDKVGTGPAPVLVLNDVSGVPGTVYAVQLADELPADVLTKISLIGVDRRGTGQSDPVRCVPPHARSGYLGSDPAVLDVSGLLDYTSTAGQTCTIDLEEQLLALDTKRTAGDLEVIRAGLGIEKLSAIGHGEGSRVLEQYADLYPDKVGRLVLDGAPEPSLDAQQALADVAAGAEATFDAFARDCLSRSCSLGPDVRKTLTTVLDQVRHDPLDDGDLTGAGIGPGEVMEGVLAGLADPSSWPKLADAIASLRDGDAKGIIAFLTPIMADDRDDPPRFDVTTVTSCNDTKSRLSPDMITKAGADWQHRFPLFGTVIAKRLVLCSSWAAASDPPGPMPARGAPPILVLGTANDPVTPLPGTEHAATALTSGVMVTWQGSGHGALTGSQCAASAARGYLIDGTVPRDGLVCPP</sequence>
<dbReference type="Gene3D" id="3.40.50.1820">
    <property type="entry name" value="alpha/beta hydrolase"/>
    <property type="match status" value="1"/>
</dbReference>
<dbReference type="PROSITE" id="PS51257">
    <property type="entry name" value="PROKAR_LIPOPROTEIN"/>
    <property type="match status" value="1"/>
</dbReference>
<feature type="region of interest" description="Disordered" evidence="1">
    <location>
        <begin position="31"/>
        <end position="66"/>
    </location>
</feature>
<evidence type="ECO:0000313" key="5">
    <source>
        <dbReference type="Proteomes" id="UP000295444"/>
    </source>
</evidence>
<organism evidence="4 5">
    <name type="scientific">Labedaea rhizosphaerae</name>
    <dbReference type="NCBI Taxonomy" id="598644"/>
    <lineage>
        <taxon>Bacteria</taxon>
        <taxon>Bacillati</taxon>
        <taxon>Actinomycetota</taxon>
        <taxon>Actinomycetes</taxon>
        <taxon>Pseudonocardiales</taxon>
        <taxon>Pseudonocardiaceae</taxon>
        <taxon>Labedaea</taxon>
    </lineage>
</organism>
<name>A0A4R6SJD1_LABRH</name>
<comment type="caution">
    <text evidence="4">The sequence shown here is derived from an EMBL/GenBank/DDBJ whole genome shotgun (WGS) entry which is preliminary data.</text>
</comment>
<reference evidence="4 5" key="1">
    <citation type="submission" date="2019-03" db="EMBL/GenBank/DDBJ databases">
        <title>Genomic Encyclopedia of Type Strains, Phase IV (KMG-IV): sequencing the most valuable type-strain genomes for metagenomic binning, comparative biology and taxonomic classification.</title>
        <authorList>
            <person name="Goeker M."/>
        </authorList>
    </citation>
    <scope>NUCLEOTIDE SEQUENCE [LARGE SCALE GENOMIC DNA]</scope>
    <source>
        <strain evidence="4 5">DSM 45361</strain>
    </source>
</reference>
<proteinExistence type="predicted"/>
<evidence type="ECO:0000313" key="4">
    <source>
        <dbReference type="EMBL" id="TDQ01108.1"/>
    </source>
</evidence>
<feature type="domain" description="Peptidase S33 tripeptidyl aminopeptidase-like C-terminal" evidence="3">
    <location>
        <begin position="418"/>
        <end position="517"/>
    </location>
</feature>
<feature type="chain" id="PRO_5038349043" evidence="2">
    <location>
        <begin position="24"/>
        <end position="519"/>
    </location>
</feature>
<keyword evidence="5" id="KW-1185">Reference proteome</keyword>
<evidence type="ECO:0000256" key="2">
    <source>
        <dbReference type="SAM" id="SignalP"/>
    </source>
</evidence>
<feature type="compositionally biased region" description="Low complexity" evidence="1">
    <location>
        <begin position="41"/>
        <end position="53"/>
    </location>
</feature>
<accession>A0A4R6SJD1</accession>
<dbReference type="InterPro" id="IPR013595">
    <property type="entry name" value="Pept_S33_TAP-like_C"/>
</dbReference>
<dbReference type="RefSeq" id="WP_166659174.1">
    <property type="nucleotide sequence ID" value="NZ_SNXZ01000002.1"/>
</dbReference>
<protein>
    <submittedName>
        <fullName evidence="4">TAP-like protein</fullName>
    </submittedName>
</protein>
<dbReference type="InterPro" id="IPR029058">
    <property type="entry name" value="AB_hydrolase_fold"/>
</dbReference>
<dbReference type="Pfam" id="PF08386">
    <property type="entry name" value="Abhydrolase_4"/>
    <property type="match status" value="1"/>
</dbReference>
<evidence type="ECO:0000259" key="3">
    <source>
        <dbReference type="Pfam" id="PF08386"/>
    </source>
</evidence>
<dbReference type="EMBL" id="SNXZ01000002">
    <property type="protein sequence ID" value="TDQ01108.1"/>
    <property type="molecule type" value="Genomic_DNA"/>
</dbReference>
<dbReference type="Proteomes" id="UP000295444">
    <property type="component" value="Unassembled WGS sequence"/>
</dbReference>
<evidence type="ECO:0000256" key="1">
    <source>
        <dbReference type="SAM" id="MobiDB-lite"/>
    </source>
</evidence>
<gene>
    <name evidence="4" type="ORF">EV186_102975</name>
</gene>
<dbReference type="AlphaFoldDB" id="A0A4R6SJD1"/>
<feature type="signal peptide" evidence="2">
    <location>
        <begin position="1"/>
        <end position="23"/>
    </location>
</feature>
<keyword evidence="2" id="KW-0732">Signal</keyword>